<name>E1SR48_FERBD</name>
<dbReference type="EMBL" id="CP002209">
    <property type="protein sequence ID" value="ADN77978.1"/>
    <property type="molecule type" value="Genomic_DNA"/>
</dbReference>
<comment type="function">
    <text evidence="1 15">Produces ATP from ADP in the presence of a proton gradient across the membrane.</text>
</comment>
<evidence type="ECO:0000259" key="18">
    <source>
        <dbReference type="Pfam" id="PF00401"/>
    </source>
</evidence>
<dbReference type="InterPro" id="IPR036794">
    <property type="entry name" value="ATP_F1_dsu/esu_C_sf"/>
</dbReference>
<reference evidence="20 21" key="1">
    <citation type="journal article" date="2010" name="Stand. Genomic Sci.">
        <title>Complete genome sequence of Ferrimonas balearica type strain (PAT).</title>
        <authorList>
            <person name="Nolan M."/>
            <person name="Sikorski J."/>
            <person name="Davenport K."/>
            <person name="Lucas S."/>
            <person name="Glavina Del Rio T."/>
            <person name="Tice H."/>
            <person name="Cheng J."/>
            <person name="Goodwin L."/>
            <person name="Pitluck S."/>
            <person name="Liolios K."/>
            <person name="Ivanova N."/>
            <person name="Mavromatis K."/>
            <person name="Ovchinnikova G."/>
            <person name="Pati A."/>
            <person name="Chen A."/>
            <person name="Palaniappan K."/>
            <person name="Land M."/>
            <person name="Hauser L."/>
            <person name="Chang Y."/>
            <person name="Jeffries C."/>
            <person name="Tapia R."/>
            <person name="Brettin T."/>
            <person name="Detter J."/>
            <person name="Han C."/>
            <person name="Yasawong M."/>
            <person name="Rohde M."/>
            <person name="Tindall B."/>
            <person name="Goker M."/>
            <person name="Woyke T."/>
            <person name="Bristow J."/>
            <person name="Eisen J."/>
            <person name="Markowitz V."/>
            <person name="Hugenholtz P."/>
            <person name="Kyrpides N."/>
            <person name="Klenk H."/>
            <person name="Lapidus A."/>
        </authorList>
    </citation>
    <scope>NUCLEOTIDE SEQUENCE [LARGE SCALE GENOMIC DNA]</scope>
    <source>
        <strain evidence="21">DSM 9799 / CCM 4581 / KCTC 23876 / PAT</strain>
    </source>
</reference>
<dbReference type="Pfam" id="PF02823">
    <property type="entry name" value="ATP-synt_DE_N"/>
    <property type="match status" value="1"/>
</dbReference>
<dbReference type="InterPro" id="IPR001469">
    <property type="entry name" value="ATP_synth_F1_dsu/esu"/>
</dbReference>
<dbReference type="KEGG" id="fbl:Fbal_3785"/>
<dbReference type="FunFam" id="1.20.5.440:FF:000001">
    <property type="entry name" value="ATP synthase epsilon chain"/>
    <property type="match status" value="1"/>
</dbReference>
<evidence type="ECO:0000256" key="16">
    <source>
        <dbReference type="RuleBase" id="RU003656"/>
    </source>
</evidence>
<dbReference type="Gene3D" id="1.20.5.440">
    <property type="entry name" value="ATP synthase delta/epsilon subunit, C-terminal domain"/>
    <property type="match status" value="1"/>
</dbReference>
<comment type="subcellular location">
    <subcellularLocation>
        <location evidence="15">Cell inner membrane</location>
        <topology evidence="15">Peripheral membrane protein</topology>
    </subcellularLocation>
    <subcellularLocation>
        <location evidence="2">Cell membrane</location>
        <topology evidence="2">Peripheral membrane protein</topology>
    </subcellularLocation>
</comment>
<keyword evidence="9 15" id="KW-0406">Ion transport</keyword>
<dbReference type="PANTHER" id="PTHR13822">
    <property type="entry name" value="ATP SYNTHASE DELTA/EPSILON CHAIN"/>
    <property type="match status" value="1"/>
</dbReference>
<evidence type="ECO:0000256" key="6">
    <source>
        <dbReference type="ARBA" id="ARBA00022448"/>
    </source>
</evidence>
<evidence type="ECO:0000256" key="1">
    <source>
        <dbReference type="ARBA" id="ARBA00003543"/>
    </source>
</evidence>
<feature type="domain" description="ATP synthase F1 complex delta/epsilon subunit N-terminal" evidence="19">
    <location>
        <begin position="5"/>
        <end position="84"/>
    </location>
</feature>
<feature type="domain" description="ATP synthase epsilon subunit C-terminal" evidence="18">
    <location>
        <begin position="88"/>
        <end position="133"/>
    </location>
</feature>
<gene>
    <name evidence="15" type="primary">atpC</name>
    <name evidence="20" type="ordered locus">Fbal_3785</name>
</gene>
<keyword evidence="10 15" id="KW-0472">Membrane</keyword>
<accession>E1SR48</accession>
<evidence type="ECO:0000256" key="17">
    <source>
        <dbReference type="SAM" id="Coils"/>
    </source>
</evidence>
<keyword evidence="8 15" id="KW-0375">Hydrogen ion transport</keyword>
<evidence type="ECO:0000256" key="14">
    <source>
        <dbReference type="ARBA" id="ARBA00031795"/>
    </source>
</evidence>
<proteinExistence type="inferred from homology"/>
<comment type="similarity">
    <text evidence="3 15 16">Belongs to the ATPase epsilon chain family.</text>
</comment>
<evidence type="ECO:0000256" key="15">
    <source>
        <dbReference type="HAMAP-Rule" id="MF_00530"/>
    </source>
</evidence>
<feature type="coiled-coil region" evidence="17">
    <location>
        <begin position="85"/>
        <end position="112"/>
    </location>
</feature>
<evidence type="ECO:0000313" key="21">
    <source>
        <dbReference type="Proteomes" id="UP000006683"/>
    </source>
</evidence>
<dbReference type="GO" id="GO:0005524">
    <property type="term" value="F:ATP binding"/>
    <property type="evidence" value="ECO:0007669"/>
    <property type="project" value="UniProtKB-UniRule"/>
</dbReference>
<organism evidence="20 21">
    <name type="scientific">Ferrimonas balearica (strain DSM 9799 / CCM 4581 / KCTC 23876 / PAT)</name>
    <dbReference type="NCBI Taxonomy" id="550540"/>
    <lineage>
        <taxon>Bacteria</taxon>
        <taxon>Pseudomonadati</taxon>
        <taxon>Pseudomonadota</taxon>
        <taxon>Gammaproteobacteria</taxon>
        <taxon>Alteromonadales</taxon>
        <taxon>Ferrimonadaceae</taxon>
        <taxon>Ferrimonas</taxon>
    </lineage>
</organism>
<dbReference type="SUPFAM" id="SSF46604">
    <property type="entry name" value="Epsilon subunit of F1F0-ATP synthase C-terminal domain"/>
    <property type="match status" value="1"/>
</dbReference>
<comment type="subunit">
    <text evidence="4 15 16">F-type ATPases have 2 components, CF(1) - the catalytic core - and CF(0) - the membrane proton channel. CF(1) has five subunits: alpha(3), beta(3), gamma(1), delta(1), epsilon(1). CF(0) has three main subunits: a, b and c.</text>
</comment>
<evidence type="ECO:0000256" key="9">
    <source>
        <dbReference type="ARBA" id="ARBA00023065"/>
    </source>
</evidence>
<evidence type="ECO:0000256" key="4">
    <source>
        <dbReference type="ARBA" id="ARBA00011648"/>
    </source>
</evidence>
<keyword evidence="7 15" id="KW-1003">Cell membrane</keyword>
<dbReference type="AlphaFoldDB" id="E1SR48"/>
<dbReference type="NCBIfam" id="NF001847">
    <property type="entry name" value="PRK00571.1-4"/>
    <property type="match status" value="1"/>
</dbReference>
<evidence type="ECO:0000256" key="10">
    <source>
        <dbReference type="ARBA" id="ARBA00023136"/>
    </source>
</evidence>
<dbReference type="GeneID" id="67183984"/>
<dbReference type="PANTHER" id="PTHR13822:SF10">
    <property type="entry name" value="ATP SYNTHASE EPSILON CHAIN, CHLOROPLASTIC"/>
    <property type="match status" value="1"/>
</dbReference>
<dbReference type="HOGENOM" id="CLU_084338_2_0_6"/>
<keyword evidence="11 15" id="KW-0139">CF(1)</keyword>
<dbReference type="GO" id="GO:0005886">
    <property type="term" value="C:plasma membrane"/>
    <property type="evidence" value="ECO:0007669"/>
    <property type="project" value="UniProtKB-SubCell"/>
</dbReference>
<evidence type="ECO:0000256" key="2">
    <source>
        <dbReference type="ARBA" id="ARBA00004202"/>
    </source>
</evidence>
<dbReference type="GO" id="GO:0045259">
    <property type="term" value="C:proton-transporting ATP synthase complex"/>
    <property type="evidence" value="ECO:0007669"/>
    <property type="project" value="UniProtKB-KW"/>
</dbReference>
<dbReference type="Proteomes" id="UP000006683">
    <property type="component" value="Chromosome"/>
</dbReference>
<dbReference type="InterPro" id="IPR020547">
    <property type="entry name" value="ATP_synth_F1_esu_C"/>
</dbReference>
<dbReference type="Gene3D" id="2.60.15.10">
    <property type="entry name" value="F0F1 ATP synthase delta/epsilon subunit, N-terminal"/>
    <property type="match status" value="1"/>
</dbReference>
<evidence type="ECO:0000256" key="8">
    <source>
        <dbReference type="ARBA" id="ARBA00022781"/>
    </source>
</evidence>
<dbReference type="FunFam" id="2.60.15.10:FF:000001">
    <property type="entry name" value="ATP synthase epsilon chain"/>
    <property type="match status" value="1"/>
</dbReference>
<dbReference type="HAMAP" id="MF_00530">
    <property type="entry name" value="ATP_synth_epsil_bac"/>
    <property type="match status" value="1"/>
</dbReference>
<evidence type="ECO:0000313" key="20">
    <source>
        <dbReference type="EMBL" id="ADN77978.1"/>
    </source>
</evidence>
<evidence type="ECO:0000256" key="13">
    <source>
        <dbReference type="ARBA" id="ARBA00030215"/>
    </source>
</evidence>
<dbReference type="InterPro" id="IPR036771">
    <property type="entry name" value="ATPsynth_dsu/esu_N"/>
</dbReference>
<dbReference type="STRING" id="550540.Fbal_3785"/>
<evidence type="ECO:0000256" key="7">
    <source>
        <dbReference type="ARBA" id="ARBA00022475"/>
    </source>
</evidence>
<dbReference type="InterPro" id="IPR020546">
    <property type="entry name" value="ATP_synth_F1_dsu/esu_N"/>
</dbReference>
<dbReference type="RefSeq" id="WP_013347283.1">
    <property type="nucleotide sequence ID" value="NC_014541.1"/>
</dbReference>
<dbReference type="OrthoDB" id="9791445at2"/>
<dbReference type="CDD" id="cd12152">
    <property type="entry name" value="F1-ATPase_delta"/>
    <property type="match status" value="1"/>
</dbReference>
<evidence type="ECO:0000256" key="12">
    <source>
        <dbReference type="ARBA" id="ARBA00023310"/>
    </source>
</evidence>
<evidence type="ECO:0000256" key="5">
    <source>
        <dbReference type="ARBA" id="ARBA00014480"/>
    </source>
</evidence>
<evidence type="ECO:0000256" key="3">
    <source>
        <dbReference type="ARBA" id="ARBA00005712"/>
    </source>
</evidence>
<dbReference type="Pfam" id="PF00401">
    <property type="entry name" value="ATP-synt_DE"/>
    <property type="match status" value="1"/>
</dbReference>
<sequence length="141" mass="15201">MAMTVHLDVVSAEKRLFSGLVETLQVTGTEGELGILPGHVPLLTAIKPGMVRIVKQHGEVEVIYLSGGILEVQPDCVTVLADVAVRAEDIDVEAAREAKRNAEERIANAGVDFDYDTAQIELAKALAQLRVVETIRKSLGK</sequence>
<dbReference type="SUPFAM" id="SSF51344">
    <property type="entry name" value="Epsilon subunit of F1F0-ATP synthase N-terminal domain"/>
    <property type="match status" value="1"/>
</dbReference>
<evidence type="ECO:0000259" key="19">
    <source>
        <dbReference type="Pfam" id="PF02823"/>
    </source>
</evidence>
<keyword evidence="17" id="KW-0175">Coiled coil</keyword>
<keyword evidence="6 15" id="KW-0813">Transport</keyword>
<protein>
    <recommendedName>
        <fullName evidence="5 15">ATP synthase epsilon chain</fullName>
    </recommendedName>
    <alternativeName>
        <fullName evidence="14 15">ATP synthase F1 sector epsilon subunit</fullName>
    </alternativeName>
    <alternativeName>
        <fullName evidence="13 15">F-ATPase epsilon subunit</fullName>
    </alternativeName>
</protein>
<keyword evidence="21" id="KW-1185">Reference proteome</keyword>
<evidence type="ECO:0000256" key="11">
    <source>
        <dbReference type="ARBA" id="ARBA00023196"/>
    </source>
</evidence>
<dbReference type="NCBIfam" id="TIGR01216">
    <property type="entry name" value="ATP_synt_epsi"/>
    <property type="match status" value="1"/>
</dbReference>
<keyword evidence="15" id="KW-0997">Cell inner membrane</keyword>
<dbReference type="GO" id="GO:0046933">
    <property type="term" value="F:proton-transporting ATP synthase activity, rotational mechanism"/>
    <property type="evidence" value="ECO:0007669"/>
    <property type="project" value="UniProtKB-UniRule"/>
</dbReference>
<dbReference type="eggNOG" id="COG0355">
    <property type="taxonomic scope" value="Bacteria"/>
</dbReference>
<keyword evidence="12 15" id="KW-0066">ATP synthesis</keyword>